<dbReference type="PANTHER" id="PTHR45717">
    <property type="entry name" value="OS12G0527900 PROTEIN"/>
    <property type="match status" value="1"/>
</dbReference>
<sequence>KKPSAHNLLRSRIDSVYRCAGGQREEGGRCASEPSAECPFRCSDTKERMLSARRLAAALRPLVVVALPHGRLLSAEASCGGSNRGGDTLGRRLLSLIYPKRSALVVLHKWAEEGKTIQKYQLNRVVRELRKYKRYKHALEICEWMTIQQHIKLLAGDYAVHLDLVAKVRGLASAEKFFEDMPGRMKGQSTFNALLHTYVQNNLSTKAESLFKEVSNYGLLRCALPYNHMLHLYISNGQLDKVPEMISELKKNTSPDLLTYNLWLSACSNSGDVKGADKVFLEMKQRKVVADWVTYSTLAKVYMKAVLNAKAREALRVMEENVFKKDRIAYCSLISLHASLSDKDSVHRIWEKMKSTFPKMSDAEYTCIISSLVRLGADEEAARIYGEWELVSDTGDSRIPNKLLEFYVRNGMMEKAKIFLERLVQKRIKLSYSTWYIMAWGYLGEQKIDDVLECLEKALLKLKKWEPDDVLVRAVFDNLEQLGDVEGAERFLVMLRNAGYVTTQVYNSLLRTYRKAGKMPLVVVERMKKDNVQLDDETHDLIKSTSTLCISTVSALIN</sequence>
<dbReference type="EMBL" id="GDJX01000176">
    <property type="protein sequence ID" value="JAT67760.1"/>
    <property type="molecule type" value="Transcribed_RNA"/>
</dbReference>
<comment type="similarity">
    <text evidence="1">Belongs to the PPR family. P subfamily.</text>
</comment>
<dbReference type="NCBIfam" id="TIGR00756">
    <property type="entry name" value="PPR"/>
    <property type="match status" value="2"/>
</dbReference>
<dbReference type="PANTHER" id="PTHR45717:SF45">
    <property type="entry name" value="OS12G0527900 PROTEIN"/>
    <property type="match status" value="1"/>
</dbReference>
<dbReference type="Pfam" id="PF01535">
    <property type="entry name" value="PPR"/>
    <property type="match status" value="3"/>
</dbReference>
<protein>
    <submittedName>
        <fullName evidence="4">Pentatricopeptide repeat-containing protein At4g02820, mitochondrial</fullName>
    </submittedName>
</protein>
<dbReference type="AlphaFoldDB" id="A0A1D1ZLA5"/>
<evidence type="ECO:0000256" key="1">
    <source>
        <dbReference type="ARBA" id="ARBA00007626"/>
    </source>
</evidence>
<reference evidence="4" key="1">
    <citation type="submission" date="2015-07" db="EMBL/GenBank/DDBJ databases">
        <title>Transcriptome Assembly of Anthurium amnicola.</title>
        <authorList>
            <person name="Suzuki J."/>
        </authorList>
    </citation>
    <scope>NUCLEOTIDE SEQUENCE</scope>
</reference>
<gene>
    <name evidence="4" type="primary">At4g02820_0</name>
    <name evidence="4" type="ORF">g.70938</name>
</gene>
<dbReference type="Pfam" id="PF13041">
    <property type="entry name" value="PPR_2"/>
    <property type="match status" value="1"/>
</dbReference>
<dbReference type="GO" id="GO:0005739">
    <property type="term" value="C:mitochondrion"/>
    <property type="evidence" value="ECO:0007669"/>
    <property type="project" value="TreeGrafter"/>
</dbReference>
<evidence type="ECO:0000313" key="4">
    <source>
        <dbReference type="EMBL" id="JAT67760.1"/>
    </source>
</evidence>
<evidence type="ECO:0000256" key="3">
    <source>
        <dbReference type="PROSITE-ProRule" id="PRU00708"/>
    </source>
</evidence>
<feature type="non-terminal residue" evidence="4">
    <location>
        <position position="1"/>
    </location>
</feature>
<organism evidence="4">
    <name type="scientific">Anthurium amnicola</name>
    <dbReference type="NCBI Taxonomy" id="1678845"/>
    <lineage>
        <taxon>Eukaryota</taxon>
        <taxon>Viridiplantae</taxon>
        <taxon>Streptophyta</taxon>
        <taxon>Embryophyta</taxon>
        <taxon>Tracheophyta</taxon>
        <taxon>Spermatophyta</taxon>
        <taxon>Magnoliopsida</taxon>
        <taxon>Liliopsida</taxon>
        <taxon>Araceae</taxon>
        <taxon>Pothoideae</taxon>
        <taxon>Potheae</taxon>
        <taxon>Anthurium</taxon>
    </lineage>
</organism>
<accession>A0A1D1ZLA5</accession>
<dbReference type="InterPro" id="IPR002885">
    <property type="entry name" value="PPR_rpt"/>
</dbReference>
<dbReference type="FunFam" id="1.25.40.10:FF:000253">
    <property type="entry name" value="Pentatricopeptide repeat-containing protein"/>
    <property type="match status" value="1"/>
</dbReference>
<dbReference type="FunFam" id="1.25.40.10:FF:000651">
    <property type="entry name" value="Pentatricopeptide repeat-containing protein mitochondrial"/>
    <property type="match status" value="1"/>
</dbReference>
<keyword evidence="2" id="KW-0677">Repeat</keyword>
<name>A0A1D1ZLA5_9ARAE</name>
<dbReference type="PROSITE" id="PS51375">
    <property type="entry name" value="PPR"/>
    <property type="match status" value="1"/>
</dbReference>
<dbReference type="Gene3D" id="1.25.40.10">
    <property type="entry name" value="Tetratricopeptide repeat domain"/>
    <property type="match status" value="4"/>
</dbReference>
<dbReference type="SUPFAM" id="SSF48452">
    <property type="entry name" value="TPR-like"/>
    <property type="match status" value="1"/>
</dbReference>
<dbReference type="GO" id="GO:0003729">
    <property type="term" value="F:mRNA binding"/>
    <property type="evidence" value="ECO:0007669"/>
    <property type="project" value="UniProtKB-ARBA"/>
</dbReference>
<feature type="repeat" description="PPR" evidence="3">
    <location>
        <begin position="256"/>
        <end position="290"/>
    </location>
</feature>
<dbReference type="InterPro" id="IPR011990">
    <property type="entry name" value="TPR-like_helical_dom_sf"/>
</dbReference>
<evidence type="ECO:0000256" key="2">
    <source>
        <dbReference type="ARBA" id="ARBA00022737"/>
    </source>
</evidence>
<proteinExistence type="inferred from homology"/>